<feature type="domain" description="GGDEF" evidence="3">
    <location>
        <begin position="210"/>
        <end position="347"/>
    </location>
</feature>
<dbReference type="EC" id="2.7.7.65" evidence="1"/>
<accession>A0AA91U5U4</accession>
<dbReference type="AlphaFoldDB" id="A0AA91U5U4"/>
<comment type="catalytic activity">
    <reaction evidence="2">
        <text>2 GTP = 3',3'-c-di-GMP + 2 diphosphate</text>
        <dbReference type="Rhea" id="RHEA:24898"/>
        <dbReference type="ChEBI" id="CHEBI:33019"/>
        <dbReference type="ChEBI" id="CHEBI:37565"/>
        <dbReference type="ChEBI" id="CHEBI:58805"/>
        <dbReference type="EC" id="2.7.7.65"/>
    </reaction>
</comment>
<name>A0AA91U5U4_9GAMM</name>
<organism evidence="4 6">
    <name type="scientific">Halopseudomonas pelagia</name>
    <dbReference type="NCBI Taxonomy" id="553151"/>
    <lineage>
        <taxon>Bacteria</taxon>
        <taxon>Pseudomonadati</taxon>
        <taxon>Pseudomonadota</taxon>
        <taxon>Gammaproteobacteria</taxon>
        <taxon>Pseudomonadales</taxon>
        <taxon>Pseudomonadaceae</taxon>
        <taxon>Halopseudomonas</taxon>
    </lineage>
</organism>
<dbReference type="PANTHER" id="PTHR45138:SF9">
    <property type="entry name" value="DIGUANYLATE CYCLASE DGCM-RELATED"/>
    <property type="match status" value="1"/>
</dbReference>
<evidence type="ECO:0000313" key="4">
    <source>
        <dbReference type="EMBL" id="PCD00931.1"/>
    </source>
</evidence>
<dbReference type="InterPro" id="IPR029016">
    <property type="entry name" value="GAF-like_dom_sf"/>
</dbReference>
<dbReference type="Gene3D" id="3.30.70.270">
    <property type="match status" value="1"/>
</dbReference>
<dbReference type="RefSeq" id="WP_096345275.1">
    <property type="nucleotide sequence ID" value="NZ_CP033116.1"/>
</dbReference>
<dbReference type="CDD" id="cd01949">
    <property type="entry name" value="GGDEF"/>
    <property type="match status" value="1"/>
</dbReference>
<dbReference type="Pfam" id="PF00990">
    <property type="entry name" value="GGDEF"/>
    <property type="match status" value="1"/>
</dbReference>
<sequence length="347" mass="38829">MKTTQKIPASILLRLAESTAFPSRLAEVVRPLLDLLEEMTGLESTYFTVIDEVKGIQTVVYAKNTRRLNIPEGLTVPWGDTLCRRAIIEERHYTSDVPGVWGDSNAARELGICTYLSEPIRLINNTLYGTLCAASEQPLSVSEKSLHYLSLFSSLIARYIESEKLLDILINENQILTRHALTDPLTGIPNRRALMRSLSEQLQHAHNAGKRLHVAFIDLDGFKEINDRYGHDAGDRFLIHIARVLVEQRPEADTVARYGGDEFVLFRLSSGDDHQQACIALRDELESVTRGSYEVCGETIEYAGASVGVITTEPGQFDPEEVLQLSDTAMYQQKRERKSKPSAEGHS</sequence>
<evidence type="ECO:0000313" key="7">
    <source>
        <dbReference type="Proteomes" id="UP000344571"/>
    </source>
</evidence>
<reference evidence="4 6" key="1">
    <citation type="submission" date="2017-09" db="EMBL/GenBank/DDBJ databases">
        <title>Bacterial and phytoplankton interrelationship in Kongsfjorden, an Arctic fjord.</title>
        <authorList>
            <person name="Sinha R."/>
            <person name="Krishnan K."/>
        </authorList>
    </citation>
    <scope>NUCLEOTIDE SEQUENCE [LARGE SCALE GENOMIC DNA]</scope>
    <source>
        <strain evidence="4 6">58</strain>
    </source>
</reference>
<dbReference type="NCBIfam" id="TIGR00254">
    <property type="entry name" value="GGDEF"/>
    <property type="match status" value="1"/>
</dbReference>
<proteinExistence type="predicted"/>
<dbReference type="InterPro" id="IPR029787">
    <property type="entry name" value="Nucleotide_cyclase"/>
</dbReference>
<dbReference type="Proteomes" id="UP000344571">
    <property type="component" value="Chromosome"/>
</dbReference>
<dbReference type="EMBL" id="NWMT01000056">
    <property type="protein sequence ID" value="PCD00931.1"/>
    <property type="molecule type" value="Genomic_DNA"/>
</dbReference>
<dbReference type="InterPro" id="IPR000160">
    <property type="entry name" value="GGDEF_dom"/>
</dbReference>
<protein>
    <recommendedName>
        <fullName evidence="1">diguanylate cyclase</fullName>
        <ecNumber evidence="1">2.7.7.65</ecNumber>
    </recommendedName>
</protein>
<dbReference type="InterPro" id="IPR003018">
    <property type="entry name" value="GAF"/>
</dbReference>
<dbReference type="GO" id="GO:0052621">
    <property type="term" value="F:diguanylate cyclase activity"/>
    <property type="evidence" value="ECO:0007669"/>
    <property type="project" value="UniProtKB-EC"/>
</dbReference>
<dbReference type="SUPFAM" id="SSF55781">
    <property type="entry name" value="GAF domain-like"/>
    <property type="match status" value="1"/>
</dbReference>
<dbReference type="GO" id="GO:1902201">
    <property type="term" value="P:negative regulation of bacterial-type flagellum-dependent cell motility"/>
    <property type="evidence" value="ECO:0007669"/>
    <property type="project" value="TreeGrafter"/>
</dbReference>
<reference evidence="5 7" key="2">
    <citation type="submission" date="2018-10" db="EMBL/GenBank/DDBJ databases">
        <title>Complete genome sequence of Pseudomonas pelagia strain Kongs-67.</title>
        <authorList>
            <person name="Sinha R.K."/>
            <person name="Krishnan K."/>
        </authorList>
    </citation>
    <scope>NUCLEOTIDE SEQUENCE [LARGE SCALE GENOMIC DNA]</scope>
    <source>
        <strain evidence="5 7">Kongs-67</strain>
    </source>
</reference>
<dbReference type="Gene3D" id="3.30.450.40">
    <property type="match status" value="1"/>
</dbReference>
<dbReference type="PROSITE" id="PS50887">
    <property type="entry name" value="GGDEF"/>
    <property type="match status" value="1"/>
</dbReference>
<dbReference type="InterPro" id="IPR050469">
    <property type="entry name" value="Diguanylate_Cyclase"/>
</dbReference>
<gene>
    <name evidence="4" type="ORF">CO192_03180</name>
    <name evidence="5" type="ORF">EAO82_18055</name>
</gene>
<dbReference type="SUPFAM" id="SSF55073">
    <property type="entry name" value="Nucleotide cyclase"/>
    <property type="match status" value="1"/>
</dbReference>
<evidence type="ECO:0000256" key="2">
    <source>
        <dbReference type="ARBA" id="ARBA00034247"/>
    </source>
</evidence>
<evidence type="ECO:0000313" key="5">
    <source>
        <dbReference type="EMBL" id="QFY58912.1"/>
    </source>
</evidence>
<evidence type="ECO:0000259" key="3">
    <source>
        <dbReference type="PROSITE" id="PS50887"/>
    </source>
</evidence>
<dbReference type="Proteomes" id="UP000243750">
    <property type="component" value="Unassembled WGS sequence"/>
</dbReference>
<dbReference type="GO" id="GO:0005886">
    <property type="term" value="C:plasma membrane"/>
    <property type="evidence" value="ECO:0007669"/>
    <property type="project" value="TreeGrafter"/>
</dbReference>
<keyword evidence="7" id="KW-1185">Reference proteome</keyword>
<dbReference type="Pfam" id="PF13185">
    <property type="entry name" value="GAF_2"/>
    <property type="match status" value="1"/>
</dbReference>
<dbReference type="SMART" id="SM00267">
    <property type="entry name" value="GGDEF"/>
    <property type="match status" value="1"/>
</dbReference>
<dbReference type="GO" id="GO:0043709">
    <property type="term" value="P:cell adhesion involved in single-species biofilm formation"/>
    <property type="evidence" value="ECO:0007669"/>
    <property type="project" value="TreeGrafter"/>
</dbReference>
<evidence type="ECO:0000256" key="1">
    <source>
        <dbReference type="ARBA" id="ARBA00012528"/>
    </source>
</evidence>
<dbReference type="InterPro" id="IPR043128">
    <property type="entry name" value="Rev_trsase/Diguanyl_cyclase"/>
</dbReference>
<evidence type="ECO:0000313" key="6">
    <source>
        <dbReference type="Proteomes" id="UP000243750"/>
    </source>
</evidence>
<dbReference type="PANTHER" id="PTHR45138">
    <property type="entry name" value="REGULATORY COMPONENTS OF SENSORY TRANSDUCTION SYSTEM"/>
    <property type="match status" value="1"/>
</dbReference>
<dbReference type="EMBL" id="CP033116">
    <property type="protein sequence ID" value="QFY58912.1"/>
    <property type="molecule type" value="Genomic_DNA"/>
</dbReference>